<dbReference type="AlphaFoldDB" id="A0A975J264"/>
<accession>A0A975J264</accession>
<dbReference type="InterPro" id="IPR045864">
    <property type="entry name" value="aa-tRNA-synth_II/BPL/LPL"/>
</dbReference>
<sequence length="224" mass="25173">MFPVFQSLLCWCDDVERGGPENMAVDEWLHETALQPVLRVYRWQPGWGSLGYFGALAEARNSFPELSWVRRWTGGGTVDHRVDWTYTLVVPTEEELATARGAESYRVIHAALAEVLPQEGWNVRLADGSLETGAASCFENPVCHDLVDEAGRKIAGAGQRRTRNGLLHQGSVSGGPDWADAVIRAERLSEVLSERWDMFHPLLSDGLLEMRVRHYADAKWTARR</sequence>
<evidence type="ECO:0000259" key="1">
    <source>
        <dbReference type="Pfam" id="PF21948"/>
    </source>
</evidence>
<gene>
    <name evidence="2" type="ORF">KBB96_07145</name>
</gene>
<dbReference type="SUPFAM" id="SSF55681">
    <property type="entry name" value="Class II aaRS and biotin synthetases"/>
    <property type="match status" value="1"/>
</dbReference>
<name>A0A975J264_9BACT</name>
<dbReference type="InterPro" id="IPR004143">
    <property type="entry name" value="BPL_LPL_catalytic"/>
</dbReference>
<dbReference type="RefSeq" id="WP_211633921.1">
    <property type="nucleotide sequence ID" value="NZ_CP073100.1"/>
</dbReference>
<evidence type="ECO:0000313" key="2">
    <source>
        <dbReference type="EMBL" id="QUE52663.1"/>
    </source>
</evidence>
<reference evidence="2" key="1">
    <citation type="submission" date="2021-04" db="EMBL/GenBank/DDBJ databases">
        <title>Luteolibacter sp. 32A isolated from the skin of an Anderson's salamander (Ambystoma andersonii).</title>
        <authorList>
            <person name="Spergser J."/>
            <person name="Busse H.-J."/>
        </authorList>
    </citation>
    <scope>NUCLEOTIDE SEQUENCE</scope>
    <source>
        <strain evidence="2">32A</strain>
    </source>
</reference>
<dbReference type="InterPro" id="IPR050664">
    <property type="entry name" value="Octanoyltrans_LipM/LipL"/>
</dbReference>
<feature type="domain" description="BPL/LPL catalytic" evidence="1">
    <location>
        <begin position="21"/>
        <end position="177"/>
    </location>
</feature>
<dbReference type="PANTHER" id="PTHR43679:SF2">
    <property type="entry name" value="OCTANOYL-[GCVH]:PROTEIN N-OCTANOYLTRANSFERASE"/>
    <property type="match status" value="1"/>
</dbReference>
<dbReference type="Pfam" id="PF21948">
    <property type="entry name" value="LplA-B_cat"/>
    <property type="match status" value="1"/>
</dbReference>
<dbReference type="EMBL" id="CP073100">
    <property type="protein sequence ID" value="QUE52663.1"/>
    <property type="molecule type" value="Genomic_DNA"/>
</dbReference>
<evidence type="ECO:0000313" key="3">
    <source>
        <dbReference type="Proteomes" id="UP000676169"/>
    </source>
</evidence>
<protein>
    <recommendedName>
        <fullName evidence="1">BPL/LPL catalytic domain-containing protein</fullName>
    </recommendedName>
</protein>
<keyword evidence="3" id="KW-1185">Reference proteome</keyword>
<dbReference type="Proteomes" id="UP000676169">
    <property type="component" value="Chromosome"/>
</dbReference>
<organism evidence="2 3">
    <name type="scientific">Luteolibacter ambystomatis</name>
    <dbReference type="NCBI Taxonomy" id="2824561"/>
    <lineage>
        <taxon>Bacteria</taxon>
        <taxon>Pseudomonadati</taxon>
        <taxon>Verrucomicrobiota</taxon>
        <taxon>Verrucomicrobiia</taxon>
        <taxon>Verrucomicrobiales</taxon>
        <taxon>Verrucomicrobiaceae</taxon>
        <taxon>Luteolibacter</taxon>
    </lineage>
</organism>
<dbReference type="Gene3D" id="3.30.930.10">
    <property type="entry name" value="Bira Bifunctional Protein, Domain 2"/>
    <property type="match status" value="1"/>
</dbReference>
<dbReference type="PANTHER" id="PTHR43679">
    <property type="entry name" value="OCTANOYLTRANSFERASE LIPM-RELATED"/>
    <property type="match status" value="1"/>
</dbReference>
<proteinExistence type="predicted"/>
<dbReference type="KEGG" id="lamb:KBB96_07145"/>